<dbReference type="EMBL" id="VDMD01000022">
    <property type="protein sequence ID" value="TRM60329.1"/>
    <property type="molecule type" value="Genomic_DNA"/>
</dbReference>
<evidence type="ECO:0000313" key="3">
    <source>
        <dbReference type="Proteomes" id="UP000320762"/>
    </source>
</evidence>
<organism evidence="2 3">
    <name type="scientific">Schizophyllum amplum</name>
    <dbReference type="NCBI Taxonomy" id="97359"/>
    <lineage>
        <taxon>Eukaryota</taxon>
        <taxon>Fungi</taxon>
        <taxon>Dikarya</taxon>
        <taxon>Basidiomycota</taxon>
        <taxon>Agaricomycotina</taxon>
        <taxon>Agaricomycetes</taxon>
        <taxon>Agaricomycetidae</taxon>
        <taxon>Agaricales</taxon>
        <taxon>Schizophyllaceae</taxon>
        <taxon>Schizophyllum</taxon>
    </lineage>
</organism>
<dbReference type="InterPro" id="IPR029058">
    <property type="entry name" value="AB_hydrolase_fold"/>
</dbReference>
<name>A0A550C6B5_9AGAR</name>
<dbReference type="STRING" id="97359.A0A550C6B5"/>
<dbReference type="Gene3D" id="3.40.50.1820">
    <property type="entry name" value="alpha/beta hydrolase"/>
    <property type="match status" value="1"/>
</dbReference>
<accession>A0A550C6B5</accession>
<proteinExistence type="predicted"/>
<dbReference type="SUPFAM" id="SSF53474">
    <property type="entry name" value="alpha/beta-Hydrolases"/>
    <property type="match status" value="1"/>
</dbReference>
<dbReference type="AlphaFoldDB" id="A0A550C6B5"/>
<dbReference type="Pfam" id="PF00561">
    <property type="entry name" value="Abhydrolase_1"/>
    <property type="match status" value="1"/>
</dbReference>
<dbReference type="Proteomes" id="UP000320762">
    <property type="component" value="Unassembled WGS sequence"/>
</dbReference>
<dbReference type="InterPro" id="IPR050266">
    <property type="entry name" value="AB_hydrolase_sf"/>
</dbReference>
<evidence type="ECO:0000259" key="1">
    <source>
        <dbReference type="Pfam" id="PF00561"/>
    </source>
</evidence>
<keyword evidence="3" id="KW-1185">Reference proteome</keyword>
<dbReference type="InterPro" id="IPR000073">
    <property type="entry name" value="AB_hydrolase_1"/>
</dbReference>
<protein>
    <submittedName>
        <fullName evidence="2">Alpha/Beta hydrolase protein</fullName>
    </submittedName>
</protein>
<gene>
    <name evidence="2" type="ORF">BD626DRAFT_504969</name>
</gene>
<dbReference type="GO" id="GO:0016787">
    <property type="term" value="F:hydrolase activity"/>
    <property type="evidence" value="ECO:0007669"/>
    <property type="project" value="UniProtKB-KW"/>
</dbReference>
<feature type="domain" description="AB hydrolase-1" evidence="1">
    <location>
        <begin position="57"/>
        <end position="178"/>
    </location>
</feature>
<evidence type="ECO:0000313" key="2">
    <source>
        <dbReference type="EMBL" id="TRM60329.1"/>
    </source>
</evidence>
<comment type="caution">
    <text evidence="2">The sequence shown here is derived from an EMBL/GenBank/DDBJ whole genome shotgun (WGS) entry which is preliminary data.</text>
</comment>
<keyword evidence="2" id="KW-0378">Hydrolase</keyword>
<dbReference type="PANTHER" id="PTHR43798">
    <property type="entry name" value="MONOACYLGLYCEROL LIPASE"/>
    <property type="match status" value="1"/>
</dbReference>
<dbReference type="OrthoDB" id="19657at2759"/>
<sequence length="354" mass="39716">MSFGLPLTVQCLCARSSTSEAMPYVSLTAVTGAPASFSYSISTPSNPSADAIDPALPTILCIHGVYIAQQIFESQFNDPRLRQFNLVAIDRLAHGETKGNVTADYHPQETAEDLAHVMDALNITSFHILALGVGTIIGAELAIAYPQRVKSLTSVSPAPFAEPEDVNQGRQQLLDYWHEMKKTSDNSYMEDIVFGAMQLLFHNNVNNRATAVRDVVLQQAFRNWMGTEEDVFNARVTNADFFTKRRVLTKHELSAIKAPIQFIHGQDDIAYPYQYTVDVAEEHRAAGNDVAGVYRVRGPHDMLLLSQKINPRLCDMVLRVEKRKDMSISHPEPLRTPWTDELAARGFYRPYRRF</sequence>
<reference evidence="2 3" key="1">
    <citation type="journal article" date="2019" name="New Phytol.">
        <title>Comparative genomics reveals unique wood-decay strategies and fruiting body development in the Schizophyllaceae.</title>
        <authorList>
            <person name="Almasi E."/>
            <person name="Sahu N."/>
            <person name="Krizsan K."/>
            <person name="Balint B."/>
            <person name="Kovacs G.M."/>
            <person name="Kiss B."/>
            <person name="Cseklye J."/>
            <person name="Drula E."/>
            <person name="Henrissat B."/>
            <person name="Nagy I."/>
            <person name="Chovatia M."/>
            <person name="Adam C."/>
            <person name="LaButti K."/>
            <person name="Lipzen A."/>
            <person name="Riley R."/>
            <person name="Grigoriev I.V."/>
            <person name="Nagy L.G."/>
        </authorList>
    </citation>
    <scope>NUCLEOTIDE SEQUENCE [LARGE SCALE GENOMIC DNA]</scope>
    <source>
        <strain evidence="2 3">NL-1724</strain>
    </source>
</reference>